<reference evidence="1 2" key="1">
    <citation type="journal article" date="2024" name="bioRxiv">
        <title>A reference genome for Trichogramma kaykai: A tiny desert-dwelling parasitoid wasp with competing sex-ratio distorters.</title>
        <authorList>
            <person name="Culotta J."/>
            <person name="Lindsey A.R."/>
        </authorList>
    </citation>
    <scope>NUCLEOTIDE SEQUENCE [LARGE SCALE GENOMIC DNA]</scope>
    <source>
        <strain evidence="1 2">KSX58</strain>
    </source>
</reference>
<gene>
    <name evidence="1" type="ORF">TKK_010056</name>
</gene>
<dbReference type="Proteomes" id="UP001627154">
    <property type="component" value="Unassembled WGS sequence"/>
</dbReference>
<dbReference type="AlphaFoldDB" id="A0ABD2WTJ3"/>
<proteinExistence type="predicted"/>
<organism evidence="1 2">
    <name type="scientific">Trichogramma kaykai</name>
    <dbReference type="NCBI Taxonomy" id="54128"/>
    <lineage>
        <taxon>Eukaryota</taxon>
        <taxon>Metazoa</taxon>
        <taxon>Ecdysozoa</taxon>
        <taxon>Arthropoda</taxon>
        <taxon>Hexapoda</taxon>
        <taxon>Insecta</taxon>
        <taxon>Pterygota</taxon>
        <taxon>Neoptera</taxon>
        <taxon>Endopterygota</taxon>
        <taxon>Hymenoptera</taxon>
        <taxon>Apocrita</taxon>
        <taxon>Proctotrupomorpha</taxon>
        <taxon>Chalcidoidea</taxon>
        <taxon>Trichogrammatidae</taxon>
        <taxon>Trichogramma</taxon>
    </lineage>
</organism>
<comment type="caution">
    <text evidence="1">The sequence shown here is derived from an EMBL/GenBank/DDBJ whole genome shotgun (WGS) entry which is preliminary data.</text>
</comment>
<accession>A0ABD2WTJ3</accession>
<sequence>MPFPLLLLPISSTHRRQRIYTRARMYITYRMIILRVYTLGRRVALQQAQARVEALAKTSAGVRATPYNVNLRLRIQKYIYRRIRRESSVKRAKGQQRVGCNR</sequence>
<keyword evidence="2" id="KW-1185">Reference proteome</keyword>
<evidence type="ECO:0000313" key="2">
    <source>
        <dbReference type="Proteomes" id="UP001627154"/>
    </source>
</evidence>
<name>A0ABD2WTJ3_9HYME</name>
<dbReference type="EMBL" id="JBJJXI010000076">
    <property type="protein sequence ID" value="KAL3395894.1"/>
    <property type="molecule type" value="Genomic_DNA"/>
</dbReference>
<evidence type="ECO:0000313" key="1">
    <source>
        <dbReference type="EMBL" id="KAL3395894.1"/>
    </source>
</evidence>
<protein>
    <submittedName>
        <fullName evidence="1">Uncharacterized protein</fullName>
    </submittedName>
</protein>